<proteinExistence type="inferred from homology"/>
<dbReference type="SUPFAM" id="SSF52540">
    <property type="entry name" value="P-loop containing nucleoside triphosphate hydrolases"/>
    <property type="match status" value="1"/>
</dbReference>
<feature type="domain" description="MyTH4" evidence="6">
    <location>
        <begin position="1399"/>
        <end position="1558"/>
    </location>
</feature>
<dbReference type="PROSITE" id="PS51456">
    <property type="entry name" value="MYOSIN_MOTOR"/>
    <property type="match status" value="1"/>
</dbReference>
<evidence type="ECO:0000256" key="2">
    <source>
        <dbReference type="ARBA" id="ARBA00023175"/>
    </source>
</evidence>
<dbReference type="Gene3D" id="1.25.40.530">
    <property type="entry name" value="MyTH4 domain"/>
    <property type="match status" value="1"/>
</dbReference>
<evidence type="ECO:0000259" key="7">
    <source>
        <dbReference type="PROSITE" id="PS51456"/>
    </source>
</evidence>
<dbReference type="InterPro" id="IPR001609">
    <property type="entry name" value="Myosin_head_motor_dom-like"/>
</dbReference>
<gene>
    <name evidence="8" type="primary">MYO22</name>
    <name evidence="8" type="ORF">HK100_002652</name>
</gene>
<dbReference type="GO" id="GO:0005524">
    <property type="term" value="F:ATP binding"/>
    <property type="evidence" value="ECO:0007669"/>
    <property type="project" value="UniProtKB-UniRule"/>
</dbReference>
<dbReference type="Gene3D" id="3.10.20.90">
    <property type="entry name" value="Phosphatidylinositol 3-kinase Catalytic Subunit, Chain A, domain 1"/>
    <property type="match status" value="2"/>
</dbReference>
<dbReference type="Pfam" id="PF00784">
    <property type="entry name" value="MyTH4"/>
    <property type="match status" value="1"/>
</dbReference>
<dbReference type="SMART" id="SM00242">
    <property type="entry name" value="MYSc"/>
    <property type="match status" value="1"/>
</dbReference>
<dbReference type="InterPro" id="IPR000299">
    <property type="entry name" value="FERM_domain"/>
</dbReference>
<dbReference type="InterPro" id="IPR019749">
    <property type="entry name" value="Band_41_domain"/>
</dbReference>
<dbReference type="Proteomes" id="UP001211907">
    <property type="component" value="Unassembled WGS sequence"/>
</dbReference>
<dbReference type="Pfam" id="PF00063">
    <property type="entry name" value="Myosin_head"/>
    <property type="match status" value="2"/>
</dbReference>
<feature type="domain" description="Myosin motor" evidence="7">
    <location>
        <begin position="558"/>
        <end position="1149"/>
    </location>
</feature>
<dbReference type="PROSITE" id="PS50096">
    <property type="entry name" value="IQ"/>
    <property type="match status" value="1"/>
</dbReference>
<keyword evidence="3" id="KW-0547">Nucleotide-binding</keyword>
<dbReference type="PRINTS" id="PR00193">
    <property type="entry name" value="MYOSINHEAVY"/>
</dbReference>
<keyword evidence="9" id="KW-1185">Reference proteome</keyword>
<dbReference type="PROSITE" id="PS50057">
    <property type="entry name" value="FERM_3"/>
    <property type="match status" value="1"/>
</dbReference>
<feature type="binding site" evidence="3">
    <location>
        <begin position="651"/>
        <end position="658"/>
    </location>
    <ligand>
        <name>ATP</name>
        <dbReference type="ChEBI" id="CHEBI:30616"/>
    </ligand>
</feature>
<dbReference type="Gene3D" id="1.20.80.10">
    <property type="match status" value="1"/>
</dbReference>
<dbReference type="InterPro" id="IPR019748">
    <property type="entry name" value="FERM_central"/>
</dbReference>
<keyword evidence="3" id="KW-0009">Actin-binding</keyword>
<dbReference type="GO" id="GO:0003779">
    <property type="term" value="F:actin binding"/>
    <property type="evidence" value="ECO:0007669"/>
    <property type="project" value="UniProtKB-KW"/>
</dbReference>
<dbReference type="Pfam" id="PF00373">
    <property type="entry name" value="FERM_M"/>
    <property type="match status" value="1"/>
</dbReference>
<keyword evidence="3" id="KW-0067">ATP-binding</keyword>
<feature type="region of interest" description="Actin-binding" evidence="3">
    <location>
        <begin position="1059"/>
        <end position="1081"/>
    </location>
</feature>
<dbReference type="CDD" id="cd23767">
    <property type="entry name" value="IQCD"/>
    <property type="match status" value="1"/>
</dbReference>
<dbReference type="PROSITE" id="PS51016">
    <property type="entry name" value="MYTH4"/>
    <property type="match status" value="1"/>
</dbReference>
<dbReference type="InterPro" id="IPR027417">
    <property type="entry name" value="P-loop_NTPase"/>
</dbReference>
<dbReference type="Pfam" id="PF21989">
    <property type="entry name" value="RA_2"/>
    <property type="match status" value="2"/>
</dbReference>
<dbReference type="InterPro" id="IPR038185">
    <property type="entry name" value="MyTH4_dom_sf"/>
</dbReference>
<feature type="coiled-coil region" evidence="4">
    <location>
        <begin position="1189"/>
        <end position="1219"/>
    </location>
</feature>
<dbReference type="InterPro" id="IPR000048">
    <property type="entry name" value="IQ_motif_EF-hand-BS"/>
</dbReference>
<dbReference type="Gene3D" id="1.20.58.530">
    <property type="match status" value="1"/>
</dbReference>
<feature type="domain" description="FERM" evidence="5">
    <location>
        <begin position="1564"/>
        <end position="1884"/>
    </location>
</feature>
<dbReference type="CDD" id="cd14473">
    <property type="entry name" value="FERM_B-lobe"/>
    <property type="match status" value="2"/>
</dbReference>
<evidence type="ECO:0000256" key="1">
    <source>
        <dbReference type="ARBA" id="ARBA00023123"/>
    </source>
</evidence>
<dbReference type="Gene3D" id="3.40.850.10">
    <property type="entry name" value="Kinesin motor domain"/>
    <property type="match status" value="2"/>
</dbReference>
<dbReference type="InterPro" id="IPR051724">
    <property type="entry name" value="Actin_motor_Myosin"/>
</dbReference>
<protein>
    <submittedName>
        <fullName evidence="8">Cytochrome c oxidase subunit 1</fullName>
    </submittedName>
</protein>
<keyword evidence="1 3" id="KW-0518">Myosin</keyword>
<dbReference type="InterPro" id="IPR036013">
    <property type="entry name" value="Band_7/SPFH_dom_sf"/>
</dbReference>
<dbReference type="SUPFAM" id="SSF54236">
    <property type="entry name" value="Ubiquitin-like"/>
    <property type="match status" value="2"/>
</dbReference>
<organism evidence="8 9">
    <name type="scientific">Physocladia obscura</name>
    <dbReference type="NCBI Taxonomy" id="109957"/>
    <lineage>
        <taxon>Eukaryota</taxon>
        <taxon>Fungi</taxon>
        <taxon>Fungi incertae sedis</taxon>
        <taxon>Chytridiomycota</taxon>
        <taxon>Chytridiomycota incertae sedis</taxon>
        <taxon>Chytridiomycetes</taxon>
        <taxon>Chytridiales</taxon>
        <taxon>Chytriomycetaceae</taxon>
        <taxon>Physocladia</taxon>
    </lineage>
</organism>
<dbReference type="SMART" id="SM00295">
    <property type="entry name" value="B41"/>
    <property type="match status" value="2"/>
</dbReference>
<dbReference type="Gene3D" id="3.30.479.30">
    <property type="entry name" value="Band 7 domain"/>
    <property type="match status" value="1"/>
</dbReference>
<dbReference type="InterPro" id="IPR035963">
    <property type="entry name" value="FERM_2"/>
</dbReference>
<dbReference type="InterPro" id="IPR000857">
    <property type="entry name" value="MyTH4_dom"/>
</dbReference>
<keyword evidence="2 3" id="KW-0505">Motor protein</keyword>
<dbReference type="InterPro" id="IPR001107">
    <property type="entry name" value="Band_7"/>
</dbReference>
<evidence type="ECO:0000256" key="4">
    <source>
        <dbReference type="SAM" id="Coils"/>
    </source>
</evidence>
<evidence type="ECO:0000313" key="8">
    <source>
        <dbReference type="EMBL" id="KAJ3135556.1"/>
    </source>
</evidence>
<comment type="similarity">
    <text evidence="3">Belongs to the TRAFAC class myosin-kinesin ATPase superfamily. Myosin family.</text>
</comment>
<dbReference type="Pfam" id="PF01145">
    <property type="entry name" value="Band_7"/>
    <property type="match status" value="1"/>
</dbReference>
<dbReference type="InterPro" id="IPR029071">
    <property type="entry name" value="Ubiquitin-like_domsf"/>
</dbReference>
<dbReference type="GO" id="GO:0016459">
    <property type="term" value="C:myosin complex"/>
    <property type="evidence" value="ECO:0007669"/>
    <property type="project" value="UniProtKB-KW"/>
</dbReference>
<comment type="caution">
    <text evidence="8">The sequence shown here is derived from an EMBL/GenBank/DDBJ whole genome shotgun (WGS) entry which is preliminary data.</text>
</comment>
<dbReference type="SMART" id="SM00244">
    <property type="entry name" value="PHB"/>
    <property type="match status" value="1"/>
</dbReference>
<dbReference type="GO" id="GO:0003774">
    <property type="term" value="F:cytoskeletal motor activity"/>
    <property type="evidence" value="ECO:0007669"/>
    <property type="project" value="UniProtKB-UniRule"/>
</dbReference>
<dbReference type="EMBL" id="JADGJH010000162">
    <property type="protein sequence ID" value="KAJ3135556.1"/>
    <property type="molecule type" value="Genomic_DNA"/>
</dbReference>
<dbReference type="PANTHER" id="PTHR46049">
    <property type="entry name" value="AGAP003327-PA"/>
    <property type="match status" value="1"/>
</dbReference>
<dbReference type="SUPFAM" id="SSF117892">
    <property type="entry name" value="Band 7/SPFH domain"/>
    <property type="match status" value="1"/>
</dbReference>
<dbReference type="SUPFAM" id="SSF47031">
    <property type="entry name" value="Second domain of FERM"/>
    <property type="match status" value="2"/>
</dbReference>
<dbReference type="SMART" id="SM00015">
    <property type="entry name" value="IQ"/>
    <property type="match status" value="1"/>
</dbReference>
<evidence type="ECO:0000259" key="5">
    <source>
        <dbReference type="PROSITE" id="PS50057"/>
    </source>
</evidence>
<dbReference type="InterPro" id="IPR036961">
    <property type="entry name" value="Kinesin_motor_dom_sf"/>
</dbReference>
<keyword evidence="4" id="KW-0175">Coiled coil</keyword>
<dbReference type="PANTHER" id="PTHR46049:SF5">
    <property type="entry name" value="PLECKSTRIN HOMOLOGY DOMAIN-CONTAINING FAMILY H MEMBER 3"/>
    <property type="match status" value="1"/>
</dbReference>
<name>A0AAD5T8M3_9FUNG</name>
<dbReference type="SMART" id="SM00139">
    <property type="entry name" value="MyTH4"/>
    <property type="match status" value="1"/>
</dbReference>
<evidence type="ECO:0000313" key="9">
    <source>
        <dbReference type="Proteomes" id="UP001211907"/>
    </source>
</evidence>
<dbReference type="InterPro" id="IPR014352">
    <property type="entry name" value="FERM/acyl-CoA-bd_prot_sf"/>
</dbReference>
<evidence type="ECO:0000256" key="3">
    <source>
        <dbReference type="PROSITE-ProRule" id="PRU00782"/>
    </source>
</evidence>
<sequence>MDQKRALINNLEAIEAIEKNLEGTDDWHVPAQLKENPYFVEVTTSLPAALRELDTRMRGSKDYHLISKKGKRPFGGRVIQTGDVGIWNRNGRPVINLEAGNYWNFSIRHTFEGKYSITSPIDTLGLTTVLVGQSEAAVVMDPANRIFVIRNSGFAAYGSQGRFKVIDIVDTLNLGDGHAHYEKLANGSNGPVLGWKRDVSISVGASKITVATFFLVPANNVLILQRSNNLLLLKAGQHVITNPNTSFRGFYSLGERQVTFKTQPAYTIEGVPVILNVNLRYRVTDPILLTANYNDAFTALANPAQTAVNSVVSRLSYQQFMRAQKIGGDVPDIHVQPWLDSFKANCLADLSHQAVSYGITVESFDVLDRELEGNLGKDLEKQSEQVLRNQIQATQIALTNQIATETQRGKLEIAKVEAEQKKTIADADYYTAAKLSDAKAYQVVKNAQAAAEASQLETDQSVKNIIALADAKRREIEVIGSAYGKVPDGHAQRMQLSSFEVEKRKALPENTVYFAGDRSETNQTLVTSGFEQATGWALANKNLKQNGVNGSITKNSKEWVEDMITLADLSEITIRENLKSRFQAEHIYTYTGSILVALNPYKPLDIFGNATIAKYDNADRKTNPPHIFALSDATIKNIRIENKNQSVIISGESGSGKSESTKYILSYLTTVTSKSSNISWIHQQILEANIVLESFGNAKTSRNNNSSRFGKFIQVQLDKKMQIVGANITSYLLEKSRVARQAKTERNYHAFYELVQGANEEEKKEFLLQPSESYYYLNQSGCTDISGIDSRAKFEGLKFSLTVLNISAEDTDGIFRALSAILWLGNIQFKAQSGNESVRIQEGEALKNSATLLGVNENNLAKVLCFKKLVVRTETTMVPLKLSQNKKSMKKKKYSGKKFLMKIINRIKPQGILAQLDEEVKLPRGSEESWLLKLEQLHSKHKHFFKPKTKNNVFGVKHYAGDVLYTVDGFLEKNKDALQDELFDLVNSSTIPFISSLISPKELQDLPSCPGTPKLGLNRGSPANSSLSLASTNNTPHFIPKSSGKPAKITAGGNFKNQLNSLVSTLGMTTTHYVRCIKPNSMMEAFTFDDSKVVAQLRYSGMLETIKIRKAGFPTRVTFEIFNVDNRFLLPTQSQSMNSKEKTKFIIQSAYTRRFLFIVRYKRKRAAVLKIQSVTRGWLARKLLTNLKAVKFKKLKDEAEKREEELRELRALEAAAIERIAAERMVSEIKAAQLKLQGQQFEIANTTKAATALTDLLEKVNDIDGPKIVESDSVLPPEPTPLSRRTTEKLDEIFSFIKEFNSHEELTVLAQNLTTEINNLHEAKKVLLSTEKLEEQVNQISELQPNALSLQSYGELNFGMAQPYVDEKKQITKKKSLIDAFQGKKAVLGFHDVNTILRYNKNPLSSPITKIAEEDPCYFFATDISKQLLKALDTSTNKQDEISAAMQCIISQGLANETLRDEIFIQIIKQITPPADGEPKGWEEIVLHGWQLLALSIGTFPPSKSFSKFLLAFIMRANKTSKNTKKMLSLAAEQFAKSILIHGAHKLAPNISDIAAFRNGVVNKICKIYVMDGHAFDILISLVTTASEVVKEVGKKFNLKDTSCWALYITGGQIDKAVRSVEYLTDCMTLPKAAKKTGGLLSVFKIKPKDGIAYVDEPDEGFKFTLKKRIFKNLEEDMYAKDPREVHLLCCQVDHEVNNDVYPVGLREGVKLAALKAQIVLGDYNGSSAQLPEPSNIFQWITPRVMAKASKENTVKLIIEQYKLLMGQSQLSAKLEYLNLVKTFKFYGSTAFNVDNTGELVFNEPIQLLVSISGIKIVQVISREVAMIFLKDEIKDVTSGDGIVSIGVSSNLESVLEIYQFNCNQADELTSLAREYYGIKSSPKKVRIYTEAEIGSLSKDVATYRVNLIGADILRIPGPDSFAAEMLNNSSNSNKQYRGTLILPKSTNNRSPTPSSSKKSSSFALFSVKLDGDDSVMKTYSEMDWSFSRSKMVTSILAGHYDTADFSIGLNSFLSDFISLPSKPNDNDKSALNSLSCEAIDPKEKSGILLEQSKYAKYALKTLYQSIKSVARIYPPSADEINCAAKCNPLTVRFYALNRQFRALPINPSDSIETIYMSLMKKFGLSEASGFAIYQYYAKSELALFAEDKITDIIYKCERASSISRTTDKVHFIIKKRLFDNPQKIDVLLCEEEFVRWQIVEDIKNDRYPLKSDDLITCAALTAQIMFGDAVLEAIERLLSSEMIEKIKEKHVEFEGKESKFCHEQFMALLTRECWLAVGFDGIKILARRSLIILEEVGSKYVFSTENSRAIASLIKDYIDFHLDV</sequence>
<dbReference type="Gene3D" id="1.20.5.190">
    <property type="match status" value="1"/>
</dbReference>
<reference evidence="8" key="1">
    <citation type="submission" date="2020-05" db="EMBL/GenBank/DDBJ databases">
        <title>Phylogenomic resolution of chytrid fungi.</title>
        <authorList>
            <person name="Stajich J.E."/>
            <person name="Amses K."/>
            <person name="Simmons R."/>
            <person name="Seto K."/>
            <person name="Myers J."/>
            <person name="Bonds A."/>
            <person name="Quandt C.A."/>
            <person name="Barry K."/>
            <person name="Liu P."/>
            <person name="Grigoriev I."/>
            <person name="Longcore J.E."/>
            <person name="James T.Y."/>
        </authorList>
    </citation>
    <scope>NUCLEOTIDE SEQUENCE</scope>
    <source>
        <strain evidence="8">JEL0513</strain>
    </source>
</reference>
<accession>A0AAD5T8M3</accession>
<evidence type="ECO:0000259" key="6">
    <source>
        <dbReference type="PROSITE" id="PS51016"/>
    </source>
</evidence>